<name>A0A380ZGJ0_BARDO</name>
<gene>
    <name evidence="1" type="ORF">NCTC12862_01526</name>
</gene>
<organism evidence="1 2">
    <name type="scientific">Bartonella doshiae</name>
    <dbReference type="NCBI Taxonomy" id="33044"/>
    <lineage>
        <taxon>Bacteria</taxon>
        <taxon>Pseudomonadati</taxon>
        <taxon>Pseudomonadota</taxon>
        <taxon>Alphaproteobacteria</taxon>
        <taxon>Hyphomicrobiales</taxon>
        <taxon>Bartonellaceae</taxon>
        <taxon>Bartonella</taxon>
    </lineage>
</organism>
<dbReference type="AlphaFoldDB" id="A0A380ZGJ0"/>
<evidence type="ECO:0000313" key="1">
    <source>
        <dbReference type="EMBL" id="SUV46027.1"/>
    </source>
</evidence>
<proteinExistence type="predicted"/>
<sequence length="58" mass="6653">MITVVHLFYDINKKCKSSVLNKKSRKIAQNAMLSVSYTTALLNKKAICYFFFMTLTNA</sequence>
<protein>
    <submittedName>
        <fullName evidence="1">Uncharacterized protein</fullName>
    </submittedName>
</protein>
<dbReference type="Proteomes" id="UP000254950">
    <property type="component" value="Unassembled WGS sequence"/>
</dbReference>
<evidence type="ECO:0000313" key="2">
    <source>
        <dbReference type="Proteomes" id="UP000254950"/>
    </source>
</evidence>
<accession>A0A380ZGJ0</accession>
<dbReference type="EMBL" id="UFTF01000001">
    <property type="protein sequence ID" value="SUV46027.1"/>
    <property type="molecule type" value="Genomic_DNA"/>
</dbReference>
<reference evidence="1 2" key="1">
    <citation type="submission" date="2018-06" db="EMBL/GenBank/DDBJ databases">
        <authorList>
            <consortium name="Pathogen Informatics"/>
            <person name="Doyle S."/>
        </authorList>
    </citation>
    <scope>NUCLEOTIDE SEQUENCE [LARGE SCALE GENOMIC DNA]</scope>
    <source>
        <strain evidence="1 2">NCTC12862</strain>
    </source>
</reference>